<feature type="region of interest" description="Disordered" evidence="1">
    <location>
        <begin position="1"/>
        <end position="25"/>
    </location>
</feature>
<proteinExistence type="predicted"/>
<comment type="caution">
    <text evidence="2">The sequence shown here is derived from an EMBL/GenBank/DDBJ whole genome shotgun (WGS) entry which is preliminary data.</text>
</comment>
<sequence>MFERNSESSPRPIPGKCASQRGGRQGLSILGTVRSGKAQPQPKFRSRVFRTFSRIRRNRYNDHHVPFILFDLIFDCFFMKSHRELVLAI</sequence>
<accession>A0A3S3N999</accession>
<name>A0A3S3N999_9MAGN</name>
<dbReference type="Proteomes" id="UP000283530">
    <property type="component" value="Unassembled WGS sequence"/>
</dbReference>
<evidence type="ECO:0000313" key="2">
    <source>
        <dbReference type="EMBL" id="RWR98262.1"/>
    </source>
</evidence>
<gene>
    <name evidence="2" type="ORF">CKAN_02778700</name>
</gene>
<dbReference type="AlphaFoldDB" id="A0A3S3N999"/>
<dbReference type="EMBL" id="QPKB01001097">
    <property type="protein sequence ID" value="RWR98262.1"/>
    <property type="molecule type" value="Genomic_DNA"/>
</dbReference>
<keyword evidence="3" id="KW-1185">Reference proteome</keyword>
<evidence type="ECO:0000313" key="3">
    <source>
        <dbReference type="Proteomes" id="UP000283530"/>
    </source>
</evidence>
<organism evidence="2 3">
    <name type="scientific">Cinnamomum micranthum f. kanehirae</name>
    <dbReference type="NCBI Taxonomy" id="337451"/>
    <lineage>
        <taxon>Eukaryota</taxon>
        <taxon>Viridiplantae</taxon>
        <taxon>Streptophyta</taxon>
        <taxon>Embryophyta</taxon>
        <taxon>Tracheophyta</taxon>
        <taxon>Spermatophyta</taxon>
        <taxon>Magnoliopsida</taxon>
        <taxon>Magnoliidae</taxon>
        <taxon>Laurales</taxon>
        <taxon>Lauraceae</taxon>
        <taxon>Cinnamomum</taxon>
    </lineage>
</organism>
<reference evidence="2 3" key="1">
    <citation type="journal article" date="2019" name="Nat. Plants">
        <title>Stout camphor tree genome fills gaps in understanding of flowering plant genome evolution.</title>
        <authorList>
            <person name="Chaw S.M."/>
            <person name="Liu Y.C."/>
            <person name="Wu Y.W."/>
            <person name="Wang H.Y."/>
            <person name="Lin C.I."/>
            <person name="Wu C.S."/>
            <person name="Ke H.M."/>
            <person name="Chang L.Y."/>
            <person name="Hsu C.Y."/>
            <person name="Yang H.T."/>
            <person name="Sudianto E."/>
            <person name="Hsu M.H."/>
            <person name="Wu K.P."/>
            <person name="Wang L.N."/>
            <person name="Leebens-Mack J.H."/>
            <person name="Tsai I.J."/>
        </authorList>
    </citation>
    <scope>NUCLEOTIDE SEQUENCE [LARGE SCALE GENOMIC DNA]</scope>
    <source>
        <strain evidence="3">cv. Chaw 1501</strain>
        <tissue evidence="2">Young leaves</tissue>
    </source>
</reference>
<protein>
    <submittedName>
        <fullName evidence="2">Uncharacterized protein</fullName>
    </submittedName>
</protein>
<evidence type="ECO:0000256" key="1">
    <source>
        <dbReference type="SAM" id="MobiDB-lite"/>
    </source>
</evidence>